<comment type="caution">
    <text evidence="1">The sequence shown here is derived from an EMBL/GenBank/DDBJ whole genome shotgun (WGS) entry which is preliminary data.</text>
</comment>
<keyword evidence="2" id="KW-1185">Reference proteome</keyword>
<organism evidence="1 2">
    <name type="scientific">Rhizobium croatiense</name>
    <dbReference type="NCBI Taxonomy" id="2867516"/>
    <lineage>
        <taxon>Bacteria</taxon>
        <taxon>Pseudomonadati</taxon>
        <taxon>Pseudomonadota</taxon>
        <taxon>Alphaproteobacteria</taxon>
        <taxon>Hyphomicrobiales</taxon>
        <taxon>Rhizobiaceae</taxon>
        <taxon>Rhizobium/Agrobacterium group</taxon>
        <taxon>Rhizobium</taxon>
    </lineage>
</organism>
<proteinExistence type="predicted"/>
<dbReference type="EMBL" id="JAILYJ010000016">
    <property type="protein sequence ID" value="MBY4632276.1"/>
    <property type="molecule type" value="Genomic_DNA"/>
</dbReference>
<evidence type="ECO:0000313" key="1">
    <source>
        <dbReference type="EMBL" id="MBY4632276.1"/>
    </source>
</evidence>
<dbReference type="RefSeq" id="WP_222141190.1">
    <property type="nucleotide sequence ID" value="NZ_JAILYJ010000016.1"/>
</dbReference>
<reference evidence="1 2" key="1">
    <citation type="submission" date="2021-08" db="EMBL/GenBank/DDBJ databases">
        <title>Rhizobium croatiense sp. nov. and Rhizobium redzepovicii sp. nov., two new species isolated from nodules of Phaseolus vulgaris in Croatia.</title>
        <authorList>
            <person name="Rajnovic I."/>
            <person name="Ramirez-Bahena M.H."/>
            <person name="Kajic S."/>
            <person name="Igual M.J."/>
            <person name="Peix A."/>
            <person name="Velazquez E."/>
            <person name="Sikora S."/>
        </authorList>
    </citation>
    <scope>NUCLEOTIDE SEQUENCE [LARGE SCALE GENOMIC DNA]</scope>
    <source>
        <strain evidence="1 2">13T</strain>
    </source>
</reference>
<accession>A0ABS7M813</accession>
<sequence>MTIILRSPYPGFAEDPCTLRLLPAISKAGHGWARWNRHAKEAHGDTAKYLGVLIGSDGARLPFLVETEDADQSASSILAVPPTGSLWLEPAKYNVNIQKLCSCMMNFGRGSGFERQPREHGQGKLEMRRQL</sequence>
<gene>
    <name evidence="1" type="ORF">K6M89_23640</name>
</gene>
<dbReference type="Proteomes" id="UP000733858">
    <property type="component" value="Unassembled WGS sequence"/>
</dbReference>
<name>A0ABS7M813_9HYPH</name>
<protein>
    <submittedName>
        <fullName evidence="1">Uncharacterized protein</fullName>
    </submittedName>
</protein>
<evidence type="ECO:0000313" key="2">
    <source>
        <dbReference type="Proteomes" id="UP000733858"/>
    </source>
</evidence>